<dbReference type="SUPFAM" id="SSF51690">
    <property type="entry name" value="Nicotinate/Quinolinate PRTase C-terminal domain-like"/>
    <property type="match status" value="1"/>
</dbReference>
<dbReference type="Gene3D" id="3.20.20.70">
    <property type="entry name" value="Aldolase class I"/>
    <property type="match status" value="1"/>
</dbReference>
<dbReference type="Pfam" id="PF02749">
    <property type="entry name" value="QRPTase_N"/>
    <property type="match status" value="1"/>
</dbReference>
<feature type="compositionally biased region" description="Basic and acidic residues" evidence="6">
    <location>
        <begin position="282"/>
        <end position="292"/>
    </location>
</feature>
<dbReference type="SUPFAM" id="SSF54675">
    <property type="entry name" value="Nicotinate/Quinolinate PRTase N-terminal domain-like"/>
    <property type="match status" value="1"/>
</dbReference>
<dbReference type="EMBL" id="VITW01000007">
    <property type="protein sequence ID" value="TWB71262.1"/>
    <property type="molecule type" value="Genomic_DNA"/>
</dbReference>
<organism evidence="9 10">
    <name type="scientific">Bradyrhizobium sacchari</name>
    <dbReference type="NCBI Taxonomy" id="1399419"/>
    <lineage>
        <taxon>Bacteria</taxon>
        <taxon>Pseudomonadati</taxon>
        <taxon>Pseudomonadota</taxon>
        <taxon>Alphaproteobacteria</taxon>
        <taxon>Hyphomicrobiales</taxon>
        <taxon>Nitrobacteraceae</taxon>
        <taxon>Bradyrhizobium</taxon>
    </lineage>
</organism>
<accession>A0A560JJD5</accession>
<evidence type="ECO:0000313" key="9">
    <source>
        <dbReference type="EMBL" id="TWB71262.1"/>
    </source>
</evidence>
<dbReference type="InterPro" id="IPR006242">
    <property type="entry name" value="ModD"/>
</dbReference>
<dbReference type="InterPro" id="IPR027277">
    <property type="entry name" value="NadC/ModD"/>
</dbReference>
<evidence type="ECO:0000256" key="5">
    <source>
        <dbReference type="PIRNR" id="PIRNR006250"/>
    </source>
</evidence>
<dbReference type="InterPro" id="IPR002638">
    <property type="entry name" value="Quinolinate_PRibosylTrfase_C"/>
</dbReference>
<dbReference type="GO" id="GO:0034213">
    <property type="term" value="P:quinolinate catabolic process"/>
    <property type="evidence" value="ECO:0007669"/>
    <property type="project" value="TreeGrafter"/>
</dbReference>
<dbReference type="PANTHER" id="PTHR32179:SF4">
    <property type="entry name" value="PYROPHOSPHORYLASE MODD-RELATED"/>
    <property type="match status" value="1"/>
</dbReference>
<dbReference type="GO" id="GO:0005737">
    <property type="term" value="C:cytoplasm"/>
    <property type="evidence" value="ECO:0007669"/>
    <property type="project" value="TreeGrafter"/>
</dbReference>
<dbReference type="Gene3D" id="3.90.1170.20">
    <property type="entry name" value="Quinolinate phosphoribosyl transferase, N-terminal domain"/>
    <property type="match status" value="1"/>
</dbReference>
<feature type="domain" description="Quinolinate phosphoribosyl transferase C-terminal" evidence="7">
    <location>
        <begin position="107"/>
        <end position="278"/>
    </location>
</feature>
<evidence type="ECO:0000256" key="6">
    <source>
        <dbReference type="SAM" id="MobiDB-lite"/>
    </source>
</evidence>
<dbReference type="PIRSF" id="PIRSF006250">
    <property type="entry name" value="NadC_ModD"/>
    <property type="match status" value="1"/>
</dbReference>
<evidence type="ECO:0000259" key="7">
    <source>
        <dbReference type="Pfam" id="PF01729"/>
    </source>
</evidence>
<gene>
    <name evidence="9" type="ORF">FBZ95_107244</name>
</gene>
<dbReference type="NCBIfam" id="TIGR01334">
    <property type="entry name" value="modD"/>
    <property type="match status" value="1"/>
</dbReference>
<feature type="domain" description="Quinolinate phosphoribosyl transferase N-terminal" evidence="8">
    <location>
        <begin position="22"/>
        <end position="103"/>
    </location>
</feature>
<dbReference type="InterPro" id="IPR013785">
    <property type="entry name" value="Aldolase_TIM"/>
</dbReference>
<evidence type="ECO:0000256" key="4">
    <source>
        <dbReference type="ARBA" id="ARBA00022679"/>
    </source>
</evidence>
<evidence type="ECO:0000259" key="8">
    <source>
        <dbReference type="Pfam" id="PF02749"/>
    </source>
</evidence>
<dbReference type="PANTHER" id="PTHR32179">
    <property type="entry name" value="NICOTINATE-NUCLEOTIDE PYROPHOSPHORYLASE [CARBOXYLATING]"/>
    <property type="match status" value="1"/>
</dbReference>
<keyword evidence="3 5" id="KW-0328">Glycosyltransferase</keyword>
<evidence type="ECO:0000256" key="2">
    <source>
        <dbReference type="ARBA" id="ARBA00019205"/>
    </source>
</evidence>
<evidence type="ECO:0000256" key="3">
    <source>
        <dbReference type="ARBA" id="ARBA00022676"/>
    </source>
</evidence>
<dbReference type="AlphaFoldDB" id="A0A560JJD5"/>
<dbReference type="InterPro" id="IPR036068">
    <property type="entry name" value="Nicotinate_pribotase-like_C"/>
</dbReference>
<name>A0A560JJD5_9BRAD</name>
<dbReference type="RefSeq" id="WP_080135996.1">
    <property type="nucleotide sequence ID" value="NZ_LWIG01000010.1"/>
</dbReference>
<keyword evidence="4 5" id="KW-0808">Transferase</keyword>
<sequence length="328" mass="34216">MTTVASRAELERLLEDDVPYGDLTTEALGVGATRGVMQFAARLPMVLALAEDAAAIIALAGCEVELFAESGAALEQGAPILEARGPAAGLLRSWKVAQTLIEIWSGVASETRAIVDAARAIAPQIPVACTRKNVPGTKRFAVAAVKAGGAVMHRLGLSETVLVFPEHRAFLGDLPLFQAVERLRRAAPERKLVIEVKTAEAALAAAVAGFDVIQADKFSPADIAALVKRIASMAYTRARPIIAAAGGVNAANAADYAEAGADVLVTSSPYMAKPRDVQVRIAADDESRRSAREVSGSRPGSSTGAIRDDASPIGSCWAARVRKGSHDT</sequence>
<dbReference type="GO" id="GO:0009435">
    <property type="term" value="P:NAD+ biosynthetic process"/>
    <property type="evidence" value="ECO:0007669"/>
    <property type="project" value="InterPro"/>
</dbReference>
<dbReference type="FunFam" id="3.20.20.70:FF:000030">
    <property type="entry name" value="Nicotinate-nucleotide pyrophosphorylase, carboxylating"/>
    <property type="match status" value="1"/>
</dbReference>
<comment type="similarity">
    <text evidence="1 5">Belongs to the NadC/ModD family.</text>
</comment>
<dbReference type="GO" id="GO:0004514">
    <property type="term" value="F:nicotinate-nucleotide diphosphorylase (carboxylating) activity"/>
    <property type="evidence" value="ECO:0007669"/>
    <property type="project" value="InterPro"/>
</dbReference>
<dbReference type="Pfam" id="PF01729">
    <property type="entry name" value="QRPTase_C"/>
    <property type="match status" value="1"/>
</dbReference>
<comment type="caution">
    <text evidence="9">The sequence shown here is derived from an EMBL/GenBank/DDBJ whole genome shotgun (WGS) entry which is preliminary data.</text>
</comment>
<reference evidence="9 10" key="1">
    <citation type="submission" date="2019-06" db="EMBL/GenBank/DDBJ databases">
        <title>Genomic Encyclopedia of Type Strains, Phase IV (KMG-V): Genome sequencing to study the core and pangenomes of soil and plant-associated prokaryotes.</title>
        <authorList>
            <person name="Whitman W."/>
        </authorList>
    </citation>
    <scope>NUCLEOTIDE SEQUENCE [LARGE SCALE GENOMIC DNA]</scope>
    <source>
        <strain evidence="9 10">BR 10556</strain>
    </source>
</reference>
<evidence type="ECO:0000256" key="1">
    <source>
        <dbReference type="ARBA" id="ARBA00009400"/>
    </source>
</evidence>
<dbReference type="InterPro" id="IPR037128">
    <property type="entry name" value="Quinolinate_PRibosylTase_N_sf"/>
</dbReference>
<dbReference type="InterPro" id="IPR022412">
    <property type="entry name" value="Quinolinate_PRibosylTrfase_N"/>
</dbReference>
<keyword evidence="10" id="KW-1185">Reference proteome</keyword>
<evidence type="ECO:0000313" key="10">
    <source>
        <dbReference type="Proteomes" id="UP000315914"/>
    </source>
</evidence>
<dbReference type="Proteomes" id="UP000315914">
    <property type="component" value="Unassembled WGS sequence"/>
</dbReference>
<proteinExistence type="inferred from homology"/>
<protein>
    <recommendedName>
        <fullName evidence="2">Putative pyrophosphorylase ModD</fullName>
    </recommendedName>
</protein>
<feature type="region of interest" description="Disordered" evidence="6">
    <location>
        <begin position="282"/>
        <end position="310"/>
    </location>
</feature>